<feature type="compositionally biased region" description="Polar residues" evidence="1">
    <location>
        <begin position="37"/>
        <end position="53"/>
    </location>
</feature>
<feature type="compositionally biased region" description="Basic and acidic residues" evidence="1">
    <location>
        <begin position="574"/>
        <end position="590"/>
    </location>
</feature>
<feature type="region of interest" description="Disordered" evidence="1">
    <location>
        <begin position="1161"/>
        <end position="1218"/>
    </location>
</feature>
<dbReference type="Pfam" id="PF10384">
    <property type="entry name" value="Scm3"/>
    <property type="match status" value="1"/>
</dbReference>
<feature type="region of interest" description="Disordered" evidence="1">
    <location>
        <begin position="250"/>
        <end position="321"/>
    </location>
</feature>
<feature type="compositionally biased region" description="Low complexity" evidence="1">
    <location>
        <begin position="16"/>
        <end position="36"/>
    </location>
</feature>
<dbReference type="GO" id="GO:0046982">
    <property type="term" value="F:protein heterodimerization activity"/>
    <property type="evidence" value="ECO:0007669"/>
    <property type="project" value="InterPro"/>
</dbReference>
<accession>A0A1A5ZUI3</accession>
<dbReference type="OrthoDB" id="2420608at2759"/>
<dbReference type="VEuPathDB" id="FungiDB:I303_08231"/>
<dbReference type="Gene3D" id="1.10.20.10">
    <property type="entry name" value="Histone, subunit A"/>
    <property type="match status" value="1"/>
</dbReference>
<gene>
    <name evidence="2" type="ORF">I303_08231</name>
</gene>
<feature type="compositionally biased region" description="Polar residues" evidence="1">
    <location>
        <begin position="422"/>
        <end position="432"/>
    </location>
</feature>
<protein>
    <submittedName>
        <fullName evidence="2">Uncharacterized protein</fullName>
    </submittedName>
</protein>
<evidence type="ECO:0000256" key="1">
    <source>
        <dbReference type="SAM" id="MobiDB-lite"/>
    </source>
</evidence>
<evidence type="ECO:0000313" key="2">
    <source>
        <dbReference type="EMBL" id="OBR81461.1"/>
    </source>
</evidence>
<feature type="compositionally biased region" description="Low complexity" evidence="1">
    <location>
        <begin position="853"/>
        <end position="866"/>
    </location>
</feature>
<dbReference type="STRING" id="1296121.A0A1A5ZUI3"/>
<feature type="region of interest" description="Disordered" evidence="1">
    <location>
        <begin position="153"/>
        <end position="238"/>
    </location>
</feature>
<organism evidence="2">
    <name type="scientific">Kwoniella dejecticola CBS 10117</name>
    <dbReference type="NCBI Taxonomy" id="1296121"/>
    <lineage>
        <taxon>Eukaryota</taxon>
        <taxon>Fungi</taxon>
        <taxon>Dikarya</taxon>
        <taxon>Basidiomycota</taxon>
        <taxon>Agaricomycotina</taxon>
        <taxon>Tremellomycetes</taxon>
        <taxon>Tremellales</taxon>
        <taxon>Cryptococcaceae</taxon>
        <taxon>Kwoniella</taxon>
    </lineage>
</organism>
<feature type="compositionally biased region" description="Low complexity" evidence="1">
    <location>
        <begin position="1198"/>
        <end position="1218"/>
    </location>
</feature>
<feature type="region of interest" description="Disordered" evidence="1">
    <location>
        <begin position="377"/>
        <end position="526"/>
    </location>
</feature>
<feature type="compositionally biased region" description="Basic and acidic residues" evidence="1">
    <location>
        <begin position="153"/>
        <end position="163"/>
    </location>
</feature>
<feature type="compositionally biased region" description="Low complexity" evidence="1">
    <location>
        <begin position="54"/>
        <end position="74"/>
    </location>
</feature>
<dbReference type="InterPro" id="IPR009072">
    <property type="entry name" value="Histone-fold"/>
</dbReference>
<feature type="region of interest" description="Disordered" evidence="1">
    <location>
        <begin position="825"/>
        <end position="980"/>
    </location>
</feature>
<dbReference type="GO" id="GO:0005634">
    <property type="term" value="C:nucleus"/>
    <property type="evidence" value="ECO:0007669"/>
    <property type="project" value="InterPro"/>
</dbReference>
<feature type="compositionally biased region" description="Acidic residues" evidence="1">
    <location>
        <begin position="271"/>
        <end position="284"/>
    </location>
</feature>
<feature type="region of interest" description="Disordered" evidence="1">
    <location>
        <begin position="550"/>
        <end position="679"/>
    </location>
</feature>
<feature type="region of interest" description="Disordered" evidence="1">
    <location>
        <begin position="1"/>
        <end position="113"/>
    </location>
</feature>
<proteinExistence type="predicted"/>
<sequence length="1282" mass="139336">MVLQAPTAQHSRLTHSHSTTSLHSDPPSSSRASTPSVCNRSSTPSLYRQSATPSLYRGSSVSSSYRRSSTPSLLGRASTPILFPNGGRIRSHSVKPKTDEERRQEEIAKRKIDSQQKLKSAWELIKEKYGSIRIEDDDEIDLRTGKITRDRGKLREYEGREFGEVSDDENEDERSSLFGGTPGETEYEYGSDEDELGQWDERSGLGSQYSDTPLFEEEAELLKRNESWDTPEAQSDLQEFLKLEAEQQRLFGRDTDVEDNEVDSERHDDMPLSEDSDSYDEDESLLSPRSRGNYVNPPRLEDLFLSDDEQAGEVEESSEDELLLGSDGVVEELSTFDGGSFDRETVTVVEPLTDDTIEPVSQPRPRQILEVVIPVRPRRASLPGSITTRRPRVAPARISTSVSAPSLANLFDSPPPDDDLCSRTSSPVSARQISPEPLPSPSPSSHSIHQISSSRSGRNVPQSPSPSSQTTADFVTLTSSSNGGGRTSSLYRASIKGKSRMIGERPSEDAVAQSMTVSPGDASDVSPYYTRLWKSRSGAIKLCKRCKKAGGERADKAALCRGRKGPSRCLFESSGRDKQAELRSDHEPGLVERATSGSSRPDRRRTVGRSGSRAHSLTTDKSDTDNSPSVGRKPNRRSKLVAAISDSETEQRGRSATTPFRATSEYPEEPSGRPDDLDPDIYCQSMIYRKSGRARYCGQCWDAGGDRKDKAWWCKGRAWIKFCYFSTDEDGGNSGLPRKQSTIPNPHSKRTTPGRTPEVQLPLHSKGDRIKRKRVISSEMPSNGLHLVRATPTYNTTHMPSPPPTSSVEPCSPMLYGGEQAERTRSLSAFSMPPSSPPIFTPSTRPVHPTPSPSLSATAAAESPTTQKFSTVPTRGATIGYRPTPPSSVDGARSSSLMSENMPLSLPRRGILRRPSDASCPPSSGSIKRARFSLQPRSPVRYESSDPLQDTDQSDEDGASLSGNSLHSQVGSSPYFGSSSPGIRADRYSCSASPLRNEWSVRARDIGIQLGPEHTGSLPRGMIKALAPSLGNSLSNISAVTPTISESMSIAKPTLASSASINRFSLPTPTPSTGSSAPPPFRPTVRNRSSPALRRGGSVIGGDSSNTTGLMLPPPVPIKQFTLAPSPAPAPAPVPALALDAVSDSTFASVSASVRRLETPITPSIGRTEPKSSTSAASNLQSQLKPLNRTIKGRSRSRSISITPSSSSSSAASSARLTTPSYRPLLRMVATTPRKKSRIERELARRAEEMDDAGLEWGMDEDTEDGGRMWREASVVMLHSEL</sequence>
<feature type="compositionally biased region" description="Low complexity" evidence="1">
    <location>
        <begin position="968"/>
        <end position="980"/>
    </location>
</feature>
<feature type="compositionally biased region" description="Polar residues" evidence="1">
    <location>
        <begin position="1171"/>
        <end position="1185"/>
    </location>
</feature>
<feature type="compositionally biased region" description="Basic and acidic residues" evidence="1">
    <location>
        <begin position="96"/>
        <end position="113"/>
    </location>
</feature>
<name>A0A1A5ZUI3_9TREE</name>
<dbReference type="GO" id="GO:0042393">
    <property type="term" value="F:histone binding"/>
    <property type="evidence" value="ECO:0007669"/>
    <property type="project" value="InterPro"/>
</dbReference>
<dbReference type="PANTHER" id="PTHR15992">
    <property type="entry name" value="HOLLIDAY JUNCTION RECOGNITION PROTEIN"/>
    <property type="match status" value="1"/>
</dbReference>
<feature type="region of interest" description="Disordered" evidence="1">
    <location>
        <begin position="731"/>
        <end position="761"/>
    </location>
</feature>
<dbReference type="PANTHER" id="PTHR15992:SF5">
    <property type="entry name" value="HOLLIDAY JUNCTION RECOGNITION PROTEIN"/>
    <property type="match status" value="1"/>
</dbReference>
<feature type="region of interest" description="Disordered" evidence="1">
    <location>
        <begin position="1062"/>
        <end position="1113"/>
    </location>
</feature>
<reference evidence="2" key="1">
    <citation type="submission" date="2013-07" db="EMBL/GenBank/DDBJ databases">
        <title>The Genome Sequence of Cryptococcus dejecticola CBS10117.</title>
        <authorList>
            <consortium name="The Broad Institute Genome Sequencing Platform"/>
            <person name="Cuomo C."/>
            <person name="Litvintseva A."/>
            <person name="Chen Y."/>
            <person name="Heitman J."/>
            <person name="Sun S."/>
            <person name="Springer D."/>
            <person name="Dromer F."/>
            <person name="Young S.K."/>
            <person name="Zeng Q."/>
            <person name="Gargeya S."/>
            <person name="Fitzgerald M."/>
            <person name="Abouelleil A."/>
            <person name="Alvarado L."/>
            <person name="Berlin A.M."/>
            <person name="Chapman S.B."/>
            <person name="Dewar J."/>
            <person name="Goldberg J."/>
            <person name="Griggs A."/>
            <person name="Gujja S."/>
            <person name="Hansen M."/>
            <person name="Howarth C."/>
            <person name="Imamovic A."/>
            <person name="Larimer J."/>
            <person name="McCowan C."/>
            <person name="Murphy C."/>
            <person name="Pearson M."/>
            <person name="Priest M."/>
            <person name="Roberts A."/>
            <person name="Saif S."/>
            <person name="Shea T."/>
            <person name="Sykes S."/>
            <person name="Wortman J."/>
            <person name="Nusbaum C."/>
            <person name="Birren B."/>
        </authorList>
    </citation>
    <scope>NUCLEOTIDE SEQUENCE [LARGE SCALE GENOMIC DNA]</scope>
    <source>
        <strain evidence="2">CBS 10117</strain>
    </source>
</reference>
<feature type="compositionally biased region" description="Acidic residues" evidence="1">
    <location>
        <begin position="304"/>
        <end position="321"/>
    </location>
</feature>
<feature type="compositionally biased region" description="Low complexity" evidence="1">
    <location>
        <begin position="443"/>
        <end position="469"/>
    </location>
</feature>
<dbReference type="EMBL" id="KI894037">
    <property type="protein sequence ID" value="OBR81461.1"/>
    <property type="molecule type" value="Genomic_DNA"/>
</dbReference>
<dbReference type="InterPro" id="IPR018465">
    <property type="entry name" value="Scm3/HJURP"/>
</dbReference>
<feature type="compositionally biased region" description="Acidic residues" evidence="1">
    <location>
        <begin position="185"/>
        <end position="198"/>
    </location>
</feature>